<evidence type="ECO:0000313" key="2">
    <source>
        <dbReference type="EMBL" id="RDH41477.1"/>
    </source>
</evidence>
<name>A0A4P9VH77_9GAMM</name>
<keyword evidence="4" id="KW-1185">Reference proteome</keyword>
<dbReference type="EMBL" id="NDXW01000007">
    <property type="protein sequence ID" value="RDH41583.1"/>
    <property type="molecule type" value="Genomic_DNA"/>
</dbReference>
<reference evidence="2 4" key="1">
    <citation type="submission" date="2017-04" db="EMBL/GenBank/DDBJ databases">
        <title>Draft genome sequence of Zooshikella ganghwensis VG4 isolated from Red Sea sediments.</title>
        <authorList>
            <person name="Rehman Z."/>
            <person name="Alam I."/>
            <person name="Kamau A."/>
            <person name="Bajic V."/>
            <person name="Leiknes T."/>
        </authorList>
    </citation>
    <scope>NUCLEOTIDE SEQUENCE [LARGE SCALE GENOMIC DNA]</scope>
    <source>
        <strain evidence="2 4">VG4</strain>
    </source>
</reference>
<dbReference type="EMBL" id="NDXW01000008">
    <property type="protein sequence ID" value="RDH41477.1"/>
    <property type="molecule type" value="Genomic_DNA"/>
</dbReference>
<evidence type="ECO:0000256" key="1">
    <source>
        <dbReference type="SAM" id="MobiDB-lite"/>
    </source>
</evidence>
<evidence type="ECO:0000313" key="4">
    <source>
        <dbReference type="Proteomes" id="UP000257039"/>
    </source>
</evidence>
<accession>A0A4P9VH77</accession>
<protein>
    <submittedName>
        <fullName evidence="2">Uncharacterized protein</fullName>
    </submittedName>
</protein>
<feature type="compositionally biased region" description="Basic and acidic residues" evidence="1">
    <location>
        <begin position="35"/>
        <end position="59"/>
    </location>
</feature>
<proteinExistence type="predicted"/>
<gene>
    <name evidence="3" type="ORF">B9G39_27945</name>
    <name evidence="2" type="ORF">B9G39_28080</name>
</gene>
<feature type="region of interest" description="Disordered" evidence="1">
    <location>
        <begin position="1"/>
        <end position="60"/>
    </location>
</feature>
<organism evidence="2 4">
    <name type="scientific">Zooshikella ganghwensis</name>
    <dbReference type="NCBI Taxonomy" id="202772"/>
    <lineage>
        <taxon>Bacteria</taxon>
        <taxon>Pseudomonadati</taxon>
        <taxon>Pseudomonadota</taxon>
        <taxon>Gammaproteobacteria</taxon>
        <taxon>Oceanospirillales</taxon>
        <taxon>Zooshikellaceae</taxon>
        <taxon>Zooshikella</taxon>
    </lineage>
</organism>
<sequence>MPKNSLVTDDELTSFSEEERKAFISGKKPKSNPEPIKKVEPVAEPEQPKNEHNPDEKPTEQFLLRLNKYQLQLLEDAFDNSKHRSKQKLIQSILLPELHKLADYK</sequence>
<dbReference type="Proteomes" id="UP000257039">
    <property type="component" value="Unassembled WGS sequence"/>
</dbReference>
<evidence type="ECO:0000313" key="3">
    <source>
        <dbReference type="EMBL" id="RDH41583.1"/>
    </source>
</evidence>
<dbReference type="RefSeq" id="WP_094789782.1">
    <property type="nucleotide sequence ID" value="NZ_NDXW01000007.1"/>
</dbReference>
<comment type="caution">
    <text evidence="2">The sequence shown here is derived from an EMBL/GenBank/DDBJ whole genome shotgun (WGS) entry which is preliminary data.</text>
</comment>
<dbReference type="AlphaFoldDB" id="A0A4P9VH77"/>